<gene>
    <name evidence="1" type="ORF">ACIKP9_09045</name>
</gene>
<name>A0ABW8GLV1_9PROT</name>
<sequence length="134" mass="15095">MSVAVGHPKKVRTRIVIWPWRIASSQDLRSQTPPREAVDARRPLSQLFSLDFLLFSKEEVKPLIKAARVLEDHDARYKLAEQQLDPELQVAILGNADVPLQPVLRYTISQLSIASNASTDVSTPILEKGRMIIK</sequence>
<proteinExistence type="predicted"/>
<reference evidence="1 2" key="1">
    <citation type="submission" date="2024-11" db="EMBL/GenBank/DDBJ databases">
        <authorList>
            <person name="Kaparullina E.N."/>
            <person name="Delegan Y.A."/>
            <person name="Doronina N.V."/>
        </authorList>
    </citation>
    <scope>NUCLEOTIDE SEQUENCE [LARGE SCALE GENOMIC DNA]</scope>
    <source>
        <strain evidence="1 2">7sh_L</strain>
    </source>
</reference>
<organism evidence="1 2">
    <name type="scientific">Methylobacillus methanolivorans</name>
    <dbReference type="NCBI Taxonomy" id="1848927"/>
    <lineage>
        <taxon>Bacteria</taxon>
        <taxon>Pseudomonadati</taxon>
        <taxon>Pseudomonadota</taxon>
        <taxon>Betaproteobacteria</taxon>
        <taxon>Nitrosomonadales</taxon>
        <taxon>Methylophilaceae</taxon>
        <taxon>Methylobacillus</taxon>
    </lineage>
</organism>
<dbReference type="EMBL" id="JBIWXY010000001">
    <property type="protein sequence ID" value="MFJ5446372.1"/>
    <property type="molecule type" value="Genomic_DNA"/>
</dbReference>
<evidence type="ECO:0000313" key="2">
    <source>
        <dbReference type="Proteomes" id="UP001617669"/>
    </source>
</evidence>
<protein>
    <submittedName>
        <fullName evidence="1">Uncharacterized protein</fullName>
    </submittedName>
</protein>
<evidence type="ECO:0000313" key="1">
    <source>
        <dbReference type="EMBL" id="MFJ5446372.1"/>
    </source>
</evidence>
<keyword evidence="2" id="KW-1185">Reference proteome</keyword>
<accession>A0ABW8GLV1</accession>
<comment type="caution">
    <text evidence="1">The sequence shown here is derived from an EMBL/GenBank/DDBJ whole genome shotgun (WGS) entry which is preliminary data.</text>
</comment>
<dbReference type="Proteomes" id="UP001617669">
    <property type="component" value="Unassembled WGS sequence"/>
</dbReference>
<dbReference type="RefSeq" id="WP_400881601.1">
    <property type="nucleotide sequence ID" value="NZ_JBIWXY010000001.1"/>
</dbReference>